<evidence type="ECO:0000313" key="2">
    <source>
        <dbReference type="EMBL" id="GIL98546.1"/>
    </source>
</evidence>
<evidence type="ECO:0000256" key="1">
    <source>
        <dbReference type="SAM" id="MobiDB-lite"/>
    </source>
</evidence>
<feature type="compositionally biased region" description="Basic residues" evidence="1">
    <location>
        <begin position="83"/>
        <end position="92"/>
    </location>
</feature>
<evidence type="ECO:0000313" key="3">
    <source>
        <dbReference type="Proteomes" id="UP000722791"/>
    </source>
</evidence>
<gene>
    <name evidence="2" type="ORF">Vretimale_3911</name>
</gene>
<dbReference type="Proteomes" id="UP000722791">
    <property type="component" value="Unassembled WGS sequence"/>
</dbReference>
<name>A0A8J4D9Z8_9CHLO</name>
<feature type="region of interest" description="Disordered" evidence="1">
    <location>
        <begin position="59"/>
        <end position="92"/>
    </location>
</feature>
<feature type="compositionally biased region" description="Low complexity" evidence="1">
    <location>
        <begin position="59"/>
        <end position="68"/>
    </location>
</feature>
<dbReference type="EMBL" id="BNCQ01000005">
    <property type="protein sequence ID" value="GIL98546.1"/>
    <property type="molecule type" value="Genomic_DNA"/>
</dbReference>
<reference evidence="2" key="1">
    <citation type="journal article" date="2021" name="Proc. Natl. Acad. Sci. U.S.A.">
        <title>Three genomes in the algal genus Volvox reveal the fate of a haploid sex-determining region after a transition to homothallism.</title>
        <authorList>
            <person name="Yamamoto K."/>
            <person name="Hamaji T."/>
            <person name="Kawai-Toyooka H."/>
            <person name="Matsuzaki R."/>
            <person name="Takahashi F."/>
            <person name="Nishimura Y."/>
            <person name="Kawachi M."/>
            <person name="Noguchi H."/>
            <person name="Minakuchi Y."/>
            <person name="Umen J.G."/>
            <person name="Toyoda A."/>
            <person name="Nozaki H."/>
        </authorList>
    </citation>
    <scope>NUCLEOTIDE SEQUENCE</scope>
    <source>
        <strain evidence="2">NIES-3785</strain>
    </source>
</reference>
<proteinExistence type="predicted"/>
<comment type="caution">
    <text evidence="2">The sequence shown here is derived from an EMBL/GenBank/DDBJ whole genome shotgun (WGS) entry which is preliminary data.</text>
</comment>
<protein>
    <submittedName>
        <fullName evidence="2">Uncharacterized protein</fullName>
    </submittedName>
</protein>
<sequence length="92" mass="9768">MAALQAVLLGRTDPIPIHLGPPLLWLHRQQPLTLVDPLDVYKPAPDKALLDALGDAGAGARVPCRGNRSSGGGGVRQPNVKRSPTRRKRGGH</sequence>
<organism evidence="2 3">
    <name type="scientific">Volvox reticuliferus</name>
    <dbReference type="NCBI Taxonomy" id="1737510"/>
    <lineage>
        <taxon>Eukaryota</taxon>
        <taxon>Viridiplantae</taxon>
        <taxon>Chlorophyta</taxon>
        <taxon>core chlorophytes</taxon>
        <taxon>Chlorophyceae</taxon>
        <taxon>CS clade</taxon>
        <taxon>Chlamydomonadales</taxon>
        <taxon>Volvocaceae</taxon>
        <taxon>Volvox</taxon>
    </lineage>
</organism>
<accession>A0A8J4D9Z8</accession>
<dbReference type="AlphaFoldDB" id="A0A8J4D9Z8"/>